<keyword evidence="13" id="KW-1185">Reference proteome</keyword>
<dbReference type="GO" id="GO:0006567">
    <property type="term" value="P:L-threonine catabolic process"/>
    <property type="evidence" value="ECO:0007669"/>
    <property type="project" value="TreeGrafter"/>
</dbReference>
<comment type="catalytic activity">
    <reaction evidence="10">
        <text>L-serine = pyruvate + NH4(+)</text>
        <dbReference type="Rhea" id="RHEA:19169"/>
        <dbReference type="ChEBI" id="CHEBI:15361"/>
        <dbReference type="ChEBI" id="CHEBI:28938"/>
        <dbReference type="ChEBI" id="CHEBI:33384"/>
        <dbReference type="EC" id="4.3.1.17"/>
    </reaction>
</comment>
<evidence type="ECO:0000256" key="3">
    <source>
        <dbReference type="ARBA" id="ARBA00004742"/>
    </source>
</evidence>
<dbReference type="GO" id="GO:0004794">
    <property type="term" value="F:threonine deaminase activity"/>
    <property type="evidence" value="ECO:0007669"/>
    <property type="project" value="TreeGrafter"/>
</dbReference>
<comment type="pathway">
    <text evidence="3">Carbohydrate biosynthesis; gluconeogenesis.</text>
</comment>
<evidence type="ECO:0000256" key="2">
    <source>
        <dbReference type="ARBA" id="ARBA00004496"/>
    </source>
</evidence>
<evidence type="ECO:0000313" key="13">
    <source>
        <dbReference type="Proteomes" id="UP000813444"/>
    </source>
</evidence>
<evidence type="ECO:0000256" key="5">
    <source>
        <dbReference type="ARBA" id="ARBA00012093"/>
    </source>
</evidence>
<accession>A0A8K0WUQ1</accession>
<dbReference type="SUPFAM" id="SSF53686">
    <property type="entry name" value="Tryptophan synthase beta subunit-like PLP-dependent enzymes"/>
    <property type="match status" value="1"/>
</dbReference>
<dbReference type="EC" id="4.3.1.17" evidence="5"/>
<dbReference type="Pfam" id="PF00291">
    <property type="entry name" value="PALP"/>
    <property type="match status" value="1"/>
</dbReference>
<sequence length="360" mass="37849">MKSHKKVPWIETPLIRSATLSNVAGCNVYLKMESLQPSGSFKSQGIGHFLTAKLASIRAGSNSDAAGPVHFYSSSGGNAGLGCVHGTVTLGCKATVVVPLTTTDCMVSKLRQAGAVAVVRHGESWQEADEHLVGTVMPEAQQSGETAVYVPPFDAPEIWEGNALIAHETVSQLWDASRHYPASDGGESLDVGRLDAIVCSVGGGGLFCGIVQGLDELKMDQTRVIGVETKGAESLAKAVASRELITLPAITSLATSLGPRTVCRKALEYGLRDTVSTAVFSDKEAVEACRRFANDERYLVEPACGVCFALCYSGRLSELVPTLGRDSVVVFVVCGGSNVSIDILEGYMKGLSEGGEPHDG</sequence>
<dbReference type="FunFam" id="3.40.50.1100:FF:000040">
    <property type="entry name" value="L-serine dehydratase, putative"/>
    <property type="match status" value="1"/>
</dbReference>
<dbReference type="InterPro" id="IPR036052">
    <property type="entry name" value="TrpB-like_PALP_sf"/>
</dbReference>
<comment type="caution">
    <text evidence="12">The sequence shown here is derived from an EMBL/GenBank/DDBJ whole genome shotgun (WGS) entry which is preliminary data.</text>
</comment>
<evidence type="ECO:0000256" key="8">
    <source>
        <dbReference type="ARBA" id="ARBA00022898"/>
    </source>
</evidence>
<dbReference type="GO" id="GO:0006094">
    <property type="term" value="P:gluconeogenesis"/>
    <property type="evidence" value="ECO:0007669"/>
    <property type="project" value="UniProtKB-KW"/>
</dbReference>
<keyword evidence="9" id="KW-0456">Lyase</keyword>
<evidence type="ECO:0000256" key="4">
    <source>
        <dbReference type="ARBA" id="ARBA00010869"/>
    </source>
</evidence>
<dbReference type="EMBL" id="JAGPNK010000003">
    <property type="protein sequence ID" value="KAH7324258.1"/>
    <property type="molecule type" value="Genomic_DNA"/>
</dbReference>
<dbReference type="AlphaFoldDB" id="A0A8K0WUQ1"/>
<dbReference type="Proteomes" id="UP000813444">
    <property type="component" value="Unassembled WGS sequence"/>
</dbReference>
<evidence type="ECO:0000256" key="6">
    <source>
        <dbReference type="ARBA" id="ARBA00022432"/>
    </source>
</evidence>
<dbReference type="PANTHER" id="PTHR48078:SF2">
    <property type="entry name" value="CATABOLIC L-SERINE_THREONINE DEHYDRATASE"/>
    <property type="match status" value="1"/>
</dbReference>
<proteinExistence type="inferred from homology"/>
<dbReference type="InterPro" id="IPR001926">
    <property type="entry name" value="TrpB-like_PALP"/>
</dbReference>
<evidence type="ECO:0000313" key="12">
    <source>
        <dbReference type="EMBL" id="KAH7324258.1"/>
    </source>
</evidence>
<evidence type="ECO:0000256" key="10">
    <source>
        <dbReference type="ARBA" id="ARBA00049406"/>
    </source>
</evidence>
<keyword evidence="7" id="KW-0963">Cytoplasm</keyword>
<dbReference type="GO" id="GO:0009097">
    <property type="term" value="P:isoleucine biosynthetic process"/>
    <property type="evidence" value="ECO:0007669"/>
    <property type="project" value="TreeGrafter"/>
</dbReference>
<organism evidence="12 13">
    <name type="scientific">Stachybotrys elegans</name>
    <dbReference type="NCBI Taxonomy" id="80388"/>
    <lineage>
        <taxon>Eukaryota</taxon>
        <taxon>Fungi</taxon>
        <taxon>Dikarya</taxon>
        <taxon>Ascomycota</taxon>
        <taxon>Pezizomycotina</taxon>
        <taxon>Sordariomycetes</taxon>
        <taxon>Hypocreomycetidae</taxon>
        <taxon>Hypocreales</taxon>
        <taxon>Stachybotryaceae</taxon>
        <taxon>Stachybotrys</taxon>
    </lineage>
</organism>
<evidence type="ECO:0000256" key="9">
    <source>
        <dbReference type="ARBA" id="ARBA00023239"/>
    </source>
</evidence>
<comment type="subcellular location">
    <subcellularLocation>
        <location evidence="2">Cytoplasm</location>
    </subcellularLocation>
</comment>
<dbReference type="Gene3D" id="3.40.50.1100">
    <property type="match status" value="2"/>
</dbReference>
<feature type="domain" description="Tryptophan synthase beta chain-like PALP" evidence="11">
    <location>
        <begin position="11"/>
        <end position="335"/>
    </location>
</feature>
<reference evidence="12" key="1">
    <citation type="journal article" date="2021" name="Nat. Commun.">
        <title>Genetic determinants of endophytism in the Arabidopsis root mycobiome.</title>
        <authorList>
            <person name="Mesny F."/>
            <person name="Miyauchi S."/>
            <person name="Thiergart T."/>
            <person name="Pickel B."/>
            <person name="Atanasova L."/>
            <person name="Karlsson M."/>
            <person name="Huettel B."/>
            <person name="Barry K.W."/>
            <person name="Haridas S."/>
            <person name="Chen C."/>
            <person name="Bauer D."/>
            <person name="Andreopoulos W."/>
            <person name="Pangilinan J."/>
            <person name="LaButti K."/>
            <person name="Riley R."/>
            <person name="Lipzen A."/>
            <person name="Clum A."/>
            <person name="Drula E."/>
            <person name="Henrissat B."/>
            <person name="Kohler A."/>
            <person name="Grigoriev I.V."/>
            <person name="Martin F.M."/>
            <person name="Hacquard S."/>
        </authorList>
    </citation>
    <scope>NUCLEOTIDE SEQUENCE</scope>
    <source>
        <strain evidence="12">MPI-CAGE-CH-0235</strain>
    </source>
</reference>
<evidence type="ECO:0000256" key="1">
    <source>
        <dbReference type="ARBA" id="ARBA00001933"/>
    </source>
</evidence>
<name>A0A8K0WUQ1_9HYPO</name>
<dbReference type="GO" id="GO:0003941">
    <property type="term" value="F:L-serine ammonia-lyase activity"/>
    <property type="evidence" value="ECO:0007669"/>
    <property type="project" value="UniProtKB-EC"/>
</dbReference>
<evidence type="ECO:0000256" key="7">
    <source>
        <dbReference type="ARBA" id="ARBA00022490"/>
    </source>
</evidence>
<dbReference type="InterPro" id="IPR050147">
    <property type="entry name" value="Ser/Thr_Dehydratase"/>
</dbReference>
<keyword evidence="8" id="KW-0663">Pyridoxal phosphate</keyword>
<dbReference type="OrthoDB" id="7773036at2759"/>
<evidence type="ECO:0000259" key="11">
    <source>
        <dbReference type="Pfam" id="PF00291"/>
    </source>
</evidence>
<protein>
    <recommendedName>
        <fullName evidence="5">L-serine ammonia-lyase</fullName>
        <ecNumber evidence="5">4.3.1.17</ecNumber>
    </recommendedName>
</protein>
<comment type="similarity">
    <text evidence="4">Belongs to the serine/threonine dehydratase family.</text>
</comment>
<gene>
    <name evidence="12" type="ORF">B0I35DRAFT_423809</name>
</gene>
<comment type="cofactor">
    <cofactor evidence="1">
        <name>pyridoxal 5'-phosphate</name>
        <dbReference type="ChEBI" id="CHEBI:597326"/>
    </cofactor>
</comment>
<dbReference type="PANTHER" id="PTHR48078">
    <property type="entry name" value="THREONINE DEHYDRATASE, MITOCHONDRIAL-RELATED"/>
    <property type="match status" value="1"/>
</dbReference>
<keyword evidence="6" id="KW-0312">Gluconeogenesis</keyword>
<dbReference type="GO" id="GO:0006565">
    <property type="term" value="P:L-serine catabolic process"/>
    <property type="evidence" value="ECO:0007669"/>
    <property type="project" value="TreeGrafter"/>
</dbReference>
<dbReference type="GO" id="GO:0005737">
    <property type="term" value="C:cytoplasm"/>
    <property type="evidence" value="ECO:0007669"/>
    <property type="project" value="UniProtKB-SubCell"/>
</dbReference>